<keyword evidence="7" id="KW-0966">Cell projection</keyword>
<dbReference type="CDD" id="cd00009">
    <property type="entry name" value="AAA"/>
    <property type="match status" value="1"/>
</dbReference>
<dbReference type="Pfam" id="PF25601">
    <property type="entry name" value="AAA_lid_14"/>
    <property type="match status" value="1"/>
</dbReference>
<dbReference type="RefSeq" id="WP_016503696.1">
    <property type="nucleotide sequence ID" value="NZ_AMSD01000001.1"/>
</dbReference>
<evidence type="ECO:0000259" key="6">
    <source>
        <dbReference type="PROSITE" id="PS50045"/>
    </source>
</evidence>
<dbReference type="FunFam" id="3.40.50.300:FF:000006">
    <property type="entry name" value="DNA-binding transcriptional regulator NtrC"/>
    <property type="match status" value="1"/>
</dbReference>
<dbReference type="SMART" id="SM00382">
    <property type="entry name" value="AAA"/>
    <property type="match status" value="1"/>
</dbReference>
<dbReference type="Gene3D" id="3.40.50.300">
    <property type="entry name" value="P-loop containing nucleotide triphosphate hydrolases"/>
    <property type="match status" value="1"/>
</dbReference>
<gene>
    <name evidence="7" type="ORF">O1U_0361</name>
</gene>
<evidence type="ECO:0000256" key="2">
    <source>
        <dbReference type="ARBA" id="ARBA00022840"/>
    </source>
</evidence>
<dbReference type="InterPro" id="IPR058031">
    <property type="entry name" value="AAA_lid_NorR"/>
</dbReference>
<dbReference type="InterPro" id="IPR009057">
    <property type="entry name" value="Homeodomain-like_sf"/>
</dbReference>
<name>S3EI92_9GAMM</name>
<evidence type="ECO:0000256" key="3">
    <source>
        <dbReference type="ARBA" id="ARBA00023015"/>
    </source>
</evidence>
<keyword evidence="7" id="KW-0282">Flagellum</keyword>
<dbReference type="Pfam" id="PF02954">
    <property type="entry name" value="HTH_8"/>
    <property type="match status" value="1"/>
</dbReference>
<dbReference type="Gene3D" id="1.10.8.60">
    <property type="match status" value="1"/>
</dbReference>
<keyword evidence="3" id="KW-0805">Transcription regulation</keyword>
<dbReference type="EMBL" id="AMSD01000001">
    <property type="protein sequence ID" value="EPE37898.1"/>
    <property type="molecule type" value="Genomic_DNA"/>
</dbReference>
<dbReference type="PRINTS" id="PR01590">
    <property type="entry name" value="HTHFIS"/>
</dbReference>
<protein>
    <submittedName>
        <fullName evidence="7">Flagellar regulatory protein A</fullName>
    </submittedName>
</protein>
<dbReference type="AlphaFoldDB" id="S3EI92"/>
<dbReference type="InterPro" id="IPR002078">
    <property type="entry name" value="Sigma_54_int"/>
</dbReference>
<keyword evidence="8" id="KW-1185">Reference proteome</keyword>
<dbReference type="eggNOG" id="COG2204">
    <property type="taxonomic scope" value="Bacteria"/>
</dbReference>
<dbReference type="GO" id="GO:0005524">
    <property type="term" value="F:ATP binding"/>
    <property type="evidence" value="ECO:0007669"/>
    <property type="project" value="UniProtKB-KW"/>
</dbReference>
<proteinExistence type="predicted"/>
<dbReference type="GO" id="GO:0043565">
    <property type="term" value="F:sequence-specific DNA binding"/>
    <property type="evidence" value="ECO:0007669"/>
    <property type="project" value="InterPro"/>
</dbReference>
<dbReference type="PROSITE" id="PS00676">
    <property type="entry name" value="SIGMA54_INTERACT_2"/>
    <property type="match status" value="1"/>
</dbReference>
<evidence type="ECO:0000256" key="1">
    <source>
        <dbReference type="ARBA" id="ARBA00022741"/>
    </source>
</evidence>
<organism evidence="7 8">
    <name type="scientific">Candidatus Photodesmus katoptron Akat1</name>
    <dbReference type="NCBI Taxonomy" id="1236703"/>
    <lineage>
        <taxon>Bacteria</taxon>
        <taxon>Pseudomonadati</taxon>
        <taxon>Pseudomonadota</taxon>
        <taxon>Gammaproteobacteria</taxon>
        <taxon>Vibrionales</taxon>
        <taxon>Vibrionaceae</taxon>
        <taxon>Candidatus Photodesmus</taxon>
    </lineage>
</organism>
<evidence type="ECO:0000256" key="5">
    <source>
        <dbReference type="ARBA" id="ARBA00023163"/>
    </source>
</evidence>
<reference evidence="7 8" key="1">
    <citation type="journal article" date="2014" name="Environ. Microbiol.">
        <title>Genomic signatures of obligate host dependence in the luminous bacterial symbiont of a vertebrate.</title>
        <authorList>
            <person name="Hendry T.A."/>
            <person name="de Wet J.R."/>
            <person name="Dunlap P.V."/>
        </authorList>
    </citation>
    <scope>NUCLEOTIDE SEQUENCE [LARGE SCALE GENOMIC DNA]</scope>
    <source>
        <strain evidence="7 8">Akat1</strain>
    </source>
</reference>
<keyword evidence="2" id="KW-0067">ATP-binding</keyword>
<accession>S3EI92</accession>
<dbReference type="Gene3D" id="1.10.10.60">
    <property type="entry name" value="Homeodomain-like"/>
    <property type="match status" value="1"/>
</dbReference>
<dbReference type="Pfam" id="PF00158">
    <property type="entry name" value="Sigma54_activat"/>
    <property type="match status" value="1"/>
</dbReference>
<evidence type="ECO:0000256" key="4">
    <source>
        <dbReference type="ARBA" id="ARBA00023125"/>
    </source>
</evidence>
<dbReference type="InterPro" id="IPR003593">
    <property type="entry name" value="AAA+_ATPase"/>
</dbReference>
<evidence type="ECO:0000313" key="7">
    <source>
        <dbReference type="EMBL" id="EPE37898.1"/>
    </source>
</evidence>
<keyword evidence="7" id="KW-0969">Cilium</keyword>
<feature type="domain" description="Sigma-54 factor interaction" evidence="6">
    <location>
        <begin position="135"/>
        <end position="363"/>
    </location>
</feature>
<dbReference type="Pfam" id="PF06490">
    <property type="entry name" value="FleQ"/>
    <property type="match status" value="1"/>
</dbReference>
<dbReference type="InterPro" id="IPR027417">
    <property type="entry name" value="P-loop_NTPase"/>
</dbReference>
<keyword evidence="4" id="KW-0238">DNA-binding</keyword>
<sequence length="490" mass="56312">MPGLAEILLIEDDIKIRTNLSNILEFVGERCKILASNKINELDWSKPWAGCIIGSLDLSNKQISDQLHQKLIKAYHVPLFFTGKHSYFMKNYPQYIGNLEFPLNYAQLSTALKHCKYYLSNQTVHIEKNSQFYTLVGESTAIRKVRYLIEQVSKTETNVLLIGELGTGKELIARNIHNNSSRSNSSFIPVNCTTIPSELLESELFGYEKNIFTGAITSRKGCLELAEGGTLFLDEISNISLPLQIKLVHFIQKCSFKRVGGNTTITANVRIIATTNQNLKELRKNIFFREELYYELNAFPIEVPSLRNRKEDIPLILQNVIKQISADNKQPINFTSRAIHSLIKHDWPGNIQELLNLVKRMIILNPNELLDINHLPLNYRHDNNIPTFQPRKNLFNFIEEEEEEERNALADIFSENFNFEQTSNYQNHLETYQPLPTEGINLKDFLAEVEVHMINQALETHDGIVTKAANILGIPRTTLVDKMKKYNLHR</sequence>
<dbReference type="PROSITE" id="PS50045">
    <property type="entry name" value="SIGMA54_INTERACT_4"/>
    <property type="match status" value="1"/>
</dbReference>
<comment type="caution">
    <text evidence="7">The sequence shown here is derived from an EMBL/GenBank/DDBJ whole genome shotgun (WGS) entry which is preliminary data.</text>
</comment>
<dbReference type="STRING" id="28176.CF66_2039"/>
<dbReference type="InterPro" id="IPR002197">
    <property type="entry name" value="HTH_Fis"/>
</dbReference>
<dbReference type="SUPFAM" id="SSF52540">
    <property type="entry name" value="P-loop containing nucleoside triphosphate hydrolases"/>
    <property type="match status" value="1"/>
</dbReference>
<evidence type="ECO:0000313" key="8">
    <source>
        <dbReference type="Proteomes" id="UP000053688"/>
    </source>
</evidence>
<dbReference type="PANTHER" id="PTHR32071:SF117">
    <property type="entry name" value="PTS-DEPENDENT DIHYDROXYACETONE KINASE OPERON REGULATORY PROTEIN-RELATED"/>
    <property type="match status" value="1"/>
</dbReference>
<dbReference type="Proteomes" id="UP000053688">
    <property type="component" value="Unassembled WGS sequence"/>
</dbReference>
<dbReference type="GO" id="GO:0006355">
    <property type="term" value="P:regulation of DNA-templated transcription"/>
    <property type="evidence" value="ECO:0007669"/>
    <property type="project" value="InterPro"/>
</dbReference>
<dbReference type="InterPro" id="IPR025943">
    <property type="entry name" value="Sigma_54_int_dom_ATP-bd_2"/>
</dbReference>
<dbReference type="InterPro" id="IPR010518">
    <property type="entry name" value="FleQ"/>
</dbReference>
<dbReference type="Gene3D" id="3.40.50.2300">
    <property type="match status" value="1"/>
</dbReference>
<keyword evidence="5" id="KW-0804">Transcription</keyword>
<dbReference type="SUPFAM" id="SSF46689">
    <property type="entry name" value="Homeodomain-like"/>
    <property type="match status" value="1"/>
</dbReference>
<keyword evidence="1" id="KW-0547">Nucleotide-binding</keyword>
<dbReference type="PANTHER" id="PTHR32071">
    <property type="entry name" value="TRANSCRIPTIONAL REGULATORY PROTEIN"/>
    <property type="match status" value="1"/>
</dbReference>